<proteinExistence type="inferred from homology"/>
<evidence type="ECO:0000256" key="4">
    <source>
        <dbReference type="ARBA" id="ARBA00022857"/>
    </source>
</evidence>
<evidence type="ECO:0000256" key="5">
    <source>
        <dbReference type="ARBA" id="ARBA00023002"/>
    </source>
</evidence>
<dbReference type="InterPro" id="IPR020593">
    <property type="entry name" value="G-glutamylP_reductase_CS"/>
</dbReference>
<keyword evidence="10" id="KW-1185">Reference proteome</keyword>
<dbReference type="PANTHER" id="PTHR11063:SF8">
    <property type="entry name" value="DELTA-1-PYRROLINE-5-CARBOXYLATE SYNTHASE"/>
    <property type="match status" value="1"/>
</dbReference>
<organism evidence="9 10">
    <name type="scientific">Pedobacter ginsengiterrae</name>
    <dbReference type="NCBI Taxonomy" id="871696"/>
    <lineage>
        <taxon>Bacteria</taxon>
        <taxon>Pseudomonadati</taxon>
        <taxon>Bacteroidota</taxon>
        <taxon>Sphingobacteriia</taxon>
        <taxon>Sphingobacteriales</taxon>
        <taxon>Sphingobacteriaceae</taxon>
        <taxon>Pedobacter</taxon>
    </lineage>
</organism>
<dbReference type="InterPro" id="IPR016163">
    <property type="entry name" value="Ald_DH_C"/>
</dbReference>
<evidence type="ECO:0000256" key="2">
    <source>
        <dbReference type="ARBA" id="ARBA00022605"/>
    </source>
</evidence>
<keyword evidence="7" id="KW-0963">Cytoplasm</keyword>
<comment type="similarity">
    <text evidence="7">Belongs to the gamma-glutamyl phosphate reductase family.</text>
</comment>
<dbReference type="EMBL" id="BAABAK010000020">
    <property type="protein sequence ID" value="GAA3982260.1"/>
    <property type="molecule type" value="Genomic_DNA"/>
</dbReference>
<dbReference type="PANTHER" id="PTHR11063">
    <property type="entry name" value="GLUTAMATE SEMIALDEHYDE DEHYDROGENASE"/>
    <property type="match status" value="1"/>
</dbReference>
<comment type="caution">
    <text evidence="9">The sequence shown here is derived from an EMBL/GenBank/DDBJ whole genome shotgun (WGS) entry which is preliminary data.</text>
</comment>
<keyword evidence="3 7" id="KW-0641">Proline biosynthesis</keyword>
<reference evidence="10" key="1">
    <citation type="journal article" date="2019" name="Int. J. Syst. Evol. Microbiol.">
        <title>The Global Catalogue of Microorganisms (GCM) 10K type strain sequencing project: providing services to taxonomists for standard genome sequencing and annotation.</title>
        <authorList>
            <consortium name="The Broad Institute Genomics Platform"/>
            <consortium name="The Broad Institute Genome Sequencing Center for Infectious Disease"/>
            <person name="Wu L."/>
            <person name="Ma J."/>
        </authorList>
    </citation>
    <scope>NUCLEOTIDE SEQUENCE [LARGE SCALE GENOMIC DNA]</scope>
    <source>
        <strain evidence="10">JCM 17338</strain>
    </source>
</reference>
<dbReference type="SUPFAM" id="SSF53720">
    <property type="entry name" value="ALDH-like"/>
    <property type="match status" value="1"/>
</dbReference>
<keyword evidence="5 7" id="KW-0560">Oxidoreductase</keyword>
<dbReference type="NCBIfam" id="NF001221">
    <property type="entry name" value="PRK00197.1"/>
    <property type="match status" value="1"/>
</dbReference>
<dbReference type="Pfam" id="PF00171">
    <property type="entry name" value="Aldedh"/>
    <property type="match status" value="1"/>
</dbReference>
<dbReference type="PROSITE" id="PS01223">
    <property type="entry name" value="PROA"/>
    <property type="match status" value="1"/>
</dbReference>
<dbReference type="InterPro" id="IPR000965">
    <property type="entry name" value="GPR_dom"/>
</dbReference>
<accession>A0ABP7QGS8</accession>
<dbReference type="RefSeq" id="WP_344769564.1">
    <property type="nucleotide sequence ID" value="NZ_BAABAK010000020.1"/>
</dbReference>
<comment type="catalytic activity">
    <reaction evidence="6 7">
        <text>L-glutamate 5-semialdehyde + phosphate + NADP(+) = L-glutamyl 5-phosphate + NADPH + H(+)</text>
        <dbReference type="Rhea" id="RHEA:19541"/>
        <dbReference type="ChEBI" id="CHEBI:15378"/>
        <dbReference type="ChEBI" id="CHEBI:43474"/>
        <dbReference type="ChEBI" id="CHEBI:57783"/>
        <dbReference type="ChEBI" id="CHEBI:58066"/>
        <dbReference type="ChEBI" id="CHEBI:58274"/>
        <dbReference type="ChEBI" id="CHEBI:58349"/>
        <dbReference type="EC" id="1.2.1.41"/>
    </reaction>
</comment>
<keyword evidence="4 7" id="KW-0521">NADP</keyword>
<dbReference type="InterPro" id="IPR016161">
    <property type="entry name" value="Ald_DH/histidinol_DH"/>
</dbReference>
<dbReference type="CDD" id="cd07079">
    <property type="entry name" value="ALDH_F18-19_ProA-GPR"/>
    <property type="match status" value="1"/>
</dbReference>
<evidence type="ECO:0000256" key="3">
    <source>
        <dbReference type="ARBA" id="ARBA00022650"/>
    </source>
</evidence>
<evidence type="ECO:0000256" key="7">
    <source>
        <dbReference type="HAMAP-Rule" id="MF_00412"/>
    </source>
</evidence>
<evidence type="ECO:0000259" key="8">
    <source>
        <dbReference type="Pfam" id="PF00171"/>
    </source>
</evidence>
<gene>
    <name evidence="7" type="primary">proA</name>
    <name evidence="9" type="ORF">GCM10022246_37800</name>
</gene>
<dbReference type="NCBIfam" id="TIGR00407">
    <property type="entry name" value="proA"/>
    <property type="match status" value="1"/>
</dbReference>
<dbReference type="Gene3D" id="3.40.309.10">
    <property type="entry name" value="Aldehyde Dehydrogenase, Chain A, domain 2"/>
    <property type="match status" value="1"/>
</dbReference>
<protein>
    <recommendedName>
        <fullName evidence="7">Gamma-glutamyl phosphate reductase</fullName>
        <shortName evidence="7">GPR</shortName>
        <ecNumber evidence="7">1.2.1.41</ecNumber>
    </recommendedName>
    <alternativeName>
        <fullName evidence="7">Glutamate-5-semialdehyde dehydrogenase</fullName>
    </alternativeName>
    <alternativeName>
        <fullName evidence="7">Glutamyl-gamma-semialdehyde dehydrogenase</fullName>
        <shortName evidence="7">GSA dehydrogenase</shortName>
    </alternativeName>
</protein>
<dbReference type="Proteomes" id="UP001501081">
    <property type="component" value="Unassembled WGS sequence"/>
</dbReference>
<name>A0ABP7QGS8_9SPHI</name>
<evidence type="ECO:0000313" key="9">
    <source>
        <dbReference type="EMBL" id="GAA3982260.1"/>
    </source>
</evidence>
<sequence length="415" mass="45206">MEYKQYFEKAQLASRKLNGVSKEKTNAVLADLADALIANTGNILQENLKDLAKMPVEDPKYDRLKLNAERIKTIAGDIESVVNLTSPLTEVLSERILDNGLNLKKVRVPLGVVGVIYEARPNVTADVFSLCFKTGNVAVLKGGSDAEFSNLAISKVIQSVLIMHEIDPNVLTLLPAERAATEALLNARGFVDVLIPRGSQSLIDYVRENSKIPVIETGAGIVHTYFDESGDLEIGKAIIFNAKTRRVSVCNSLDCVVIHANRLNNLAELLSPLADGKVELFADEQSYEILKSTYPSALLNPATEEHFGTEFLSLKMAVKIVDGFDAALNHIANYSSKHSEAIISEDTENITRFLNEVDAAAVYANASTGFTDGAQFGLGAEIGISTQKLHARGPMGLEELTSYKWVVRGDGQVRR</sequence>
<dbReference type="EC" id="1.2.1.41" evidence="7"/>
<dbReference type="InterPro" id="IPR012134">
    <property type="entry name" value="Glu-5-SA_DH"/>
</dbReference>
<dbReference type="InterPro" id="IPR015590">
    <property type="entry name" value="Aldehyde_DH_dom"/>
</dbReference>
<comment type="pathway">
    <text evidence="1 7">Amino-acid biosynthesis; L-proline biosynthesis; L-glutamate 5-semialdehyde from L-glutamate: step 2/2.</text>
</comment>
<comment type="subcellular location">
    <subcellularLocation>
        <location evidence="7">Cytoplasm</location>
    </subcellularLocation>
</comment>
<dbReference type="PIRSF" id="PIRSF000151">
    <property type="entry name" value="GPR"/>
    <property type="match status" value="1"/>
</dbReference>
<evidence type="ECO:0000313" key="10">
    <source>
        <dbReference type="Proteomes" id="UP001501081"/>
    </source>
</evidence>
<feature type="domain" description="Aldehyde dehydrogenase" evidence="8">
    <location>
        <begin position="3"/>
        <end position="266"/>
    </location>
</feature>
<comment type="function">
    <text evidence="7">Catalyzes the NADPH-dependent reduction of L-glutamate 5-phosphate into L-glutamate 5-semialdehyde and phosphate. The product spontaneously undergoes cyclization to form 1-pyrroline-5-carboxylate.</text>
</comment>
<dbReference type="Gene3D" id="3.40.605.10">
    <property type="entry name" value="Aldehyde Dehydrogenase, Chain A, domain 1"/>
    <property type="match status" value="1"/>
</dbReference>
<evidence type="ECO:0000256" key="1">
    <source>
        <dbReference type="ARBA" id="ARBA00004985"/>
    </source>
</evidence>
<keyword evidence="2 7" id="KW-0028">Amino-acid biosynthesis</keyword>
<evidence type="ECO:0000256" key="6">
    <source>
        <dbReference type="ARBA" id="ARBA00049024"/>
    </source>
</evidence>
<dbReference type="InterPro" id="IPR016162">
    <property type="entry name" value="Ald_DH_N"/>
</dbReference>
<dbReference type="HAMAP" id="MF_00412">
    <property type="entry name" value="ProA"/>
    <property type="match status" value="1"/>
</dbReference>